<name>A0A1I7PHR6_9BACT</name>
<feature type="chain" id="PRO_5009304122" evidence="2">
    <location>
        <begin position="38"/>
        <end position="93"/>
    </location>
</feature>
<reference evidence="3 4" key="1">
    <citation type="submission" date="2016-06" db="EMBL/GenBank/DDBJ databases">
        <title>Three novel species with peptidoglycan cell walls form the new genus Lacunisphaera gen. nov. in the family Opitutaceae of the verrucomicrobial subdivision 4.</title>
        <authorList>
            <person name="Rast P."/>
            <person name="Gloeckner I."/>
            <person name="Jogler M."/>
            <person name="Boedeker C."/>
            <person name="Jeske O."/>
            <person name="Wiegand S."/>
            <person name="Reinhardt R."/>
            <person name="Schumann P."/>
            <person name="Rohde M."/>
            <person name="Spring S."/>
            <person name="Gloeckner F.O."/>
            <person name="Jogler C."/>
        </authorList>
    </citation>
    <scope>NUCLEOTIDE SEQUENCE [LARGE SCALE GENOMIC DNA]</scope>
    <source>
        <strain evidence="3 4">IG16b</strain>
    </source>
</reference>
<evidence type="ECO:0000256" key="2">
    <source>
        <dbReference type="SAM" id="SignalP"/>
    </source>
</evidence>
<dbReference type="EMBL" id="CP016094">
    <property type="protein sequence ID" value="AOS43158.1"/>
    <property type="molecule type" value="Genomic_DNA"/>
</dbReference>
<dbReference type="RefSeq" id="WP_069960545.1">
    <property type="nucleotide sequence ID" value="NZ_CP016094.1"/>
</dbReference>
<keyword evidence="1" id="KW-1133">Transmembrane helix</keyword>
<dbReference type="KEGG" id="obg:Verru16b_00199"/>
<accession>A0A1I7PHR6</accession>
<dbReference type="Proteomes" id="UP000095228">
    <property type="component" value="Chromosome"/>
</dbReference>
<gene>
    <name evidence="3" type="ORF">Verru16b_00199</name>
</gene>
<keyword evidence="1" id="KW-0812">Transmembrane</keyword>
<keyword evidence="4" id="KW-1185">Reference proteome</keyword>
<feature type="transmembrane region" description="Helical" evidence="1">
    <location>
        <begin position="58"/>
        <end position="75"/>
    </location>
</feature>
<evidence type="ECO:0000313" key="4">
    <source>
        <dbReference type="Proteomes" id="UP000095228"/>
    </source>
</evidence>
<sequence length="93" mass="9596">MRRRLSEFLRGPWRRRAGAALLVAAAPKCLLCAAAYAGLGTAAGLGGPELCGPPATPLTPWIALLGLAGATGLLIRHRSRPPDPPASESDNIC</sequence>
<dbReference type="AlphaFoldDB" id="A0A1I7PHR6"/>
<organism evidence="3 4">
    <name type="scientific">Lacunisphaera limnophila</name>
    <dbReference type="NCBI Taxonomy" id="1838286"/>
    <lineage>
        <taxon>Bacteria</taxon>
        <taxon>Pseudomonadati</taxon>
        <taxon>Verrucomicrobiota</taxon>
        <taxon>Opitutia</taxon>
        <taxon>Opitutales</taxon>
        <taxon>Opitutaceae</taxon>
        <taxon>Lacunisphaera</taxon>
    </lineage>
</organism>
<evidence type="ECO:0000256" key="1">
    <source>
        <dbReference type="SAM" id="Phobius"/>
    </source>
</evidence>
<keyword evidence="1" id="KW-0472">Membrane</keyword>
<protein>
    <submittedName>
        <fullName evidence="3">Uncharacterized protein</fullName>
    </submittedName>
</protein>
<dbReference type="STRING" id="1838286.Verru16b_00199"/>
<keyword evidence="2" id="KW-0732">Signal</keyword>
<proteinExistence type="predicted"/>
<evidence type="ECO:0000313" key="3">
    <source>
        <dbReference type="EMBL" id="AOS43158.1"/>
    </source>
</evidence>
<feature type="signal peptide" evidence="2">
    <location>
        <begin position="1"/>
        <end position="37"/>
    </location>
</feature>